<accession>A0A8K0NW28</accession>
<keyword evidence="3" id="KW-1185">Reference proteome</keyword>
<evidence type="ECO:0000256" key="1">
    <source>
        <dbReference type="SAM" id="Phobius"/>
    </source>
</evidence>
<proteinExistence type="predicted"/>
<name>A0A8K0NW28_LADFU</name>
<gene>
    <name evidence="2" type="ORF">J437_LFUL001513</name>
</gene>
<keyword evidence="1" id="KW-0472">Membrane</keyword>
<evidence type="ECO:0000313" key="2">
    <source>
        <dbReference type="EMBL" id="KAG8223792.1"/>
    </source>
</evidence>
<organism evidence="2 3">
    <name type="scientific">Ladona fulva</name>
    <name type="common">Scarce chaser dragonfly</name>
    <name type="synonym">Libellula fulva</name>
    <dbReference type="NCBI Taxonomy" id="123851"/>
    <lineage>
        <taxon>Eukaryota</taxon>
        <taxon>Metazoa</taxon>
        <taxon>Ecdysozoa</taxon>
        <taxon>Arthropoda</taxon>
        <taxon>Hexapoda</taxon>
        <taxon>Insecta</taxon>
        <taxon>Pterygota</taxon>
        <taxon>Palaeoptera</taxon>
        <taxon>Odonata</taxon>
        <taxon>Epiprocta</taxon>
        <taxon>Anisoptera</taxon>
        <taxon>Libelluloidea</taxon>
        <taxon>Libellulidae</taxon>
        <taxon>Ladona</taxon>
    </lineage>
</organism>
<protein>
    <submittedName>
        <fullName evidence="2">Uncharacterized protein</fullName>
    </submittedName>
</protein>
<keyword evidence="1" id="KW-1133">Transmembrane helix</keyword>
<reference evidence="2" key="1">
    <citation type="submission" date="2013-04" db="EMBL/GenBank/DDBJ databases">
        <authorList>
            <person name="Qu J."/>
            <person name="Murali S.C."/>
            <person name="Bandaranaike D."/>
            <person name="Bellair M."/>
            <person name="Blankenburg K."/>
            <person name="Chao H."/>
            <person name="Dinh H."/>
            <person name="Doddapaneni H."/>
            <person name="Downs B."/>
            <person name="Dugan-Rocha S."/>
            <person name="Elkadiri S."/>
            <person name="Gnanaolivu R.D."/>
            <person name="Hernandez B."/>
            <person name="Javaid M."/>
            <person name="Jayaseelan J.C."/>
            <person name="Lee S."/>
            <person name="Li M."/>
            <person name="Ming W."/>
            <person name="Munidasa M."/>
            <person name="Muniz J."/>
            <person name="Nguyen L."/>
            <person name="Ongeri F."/>
            <person name="Osuji N."/>
            <person name="Pu L.-L."/>
            <person name="Puazo M."/>
            <person name="Qu C."/>
            <person name="Quiroz J."/>
            <person name="Raj R."/>
            <person name="Weissenberger G."/>
            <person name="Xin Y."/>
            <person name="Zou X."/>
            <person name="Han Y."/>
            <person name="Richards S."/>
            <person name="Worley K."/>
            <person name="Muzny D."/>
            <person name="Gibbs R."/>
        </authorList>
    </citation>
    <scope>NUCLEOTIDE SEQUENCE</scope>
    <source>
        <strain evidence="2">Sampled in the wild</strain>
    </source>
</reference>
<reference evidence="2" key="2">
    <citation type="submission" date="2017-10" db="EMBL/GenBank/DDBJ databases">
        <title>Ladona fulva Genome sequencing and assembly.</title>
        <authorList>
            <person name="Murali S."/>
            <person name="Richards S."/>
            <person name="Bandaranaike D."/>
            <person name="Bellair M."/>
            <person name="Blankenburg K."/>
            <person name="Chao H."/>
            <person name="Dinh H."/>
            <person name="Doddapaneni H."/>
            <person name="Dugan-Rocha S."/>
            <person name="Elkadiri S."/>
            <person name="Gnanaolivu R."/>
            <person name="Hernandez B."/>
            <person name="Skinner E."/>
            <person name="Javaid M."/>
            <person name="Lee S."/>
            <person name="Li M."/>
            <person name="Ming W."/>
            <person name="Munidasa M."/>
            <person name="Muniz J."/>
            <person name="Nguyen L."/>
            <person name="Hughes D."/>
            <person name="Osuji N."/>
            <person name="Pu L.-L."/>
            <person name="Puazo M."/>
            <person name="Qu C."/>
            <person name="Quiroz J."/>
            <person name="Raj R."/>
            <person name="Weissenberger G."/>
            <person name="Xin Y."/>
            <person name="Zou X."/>
            <person name="Han Y."/>
            <person name="Worley K."/>
            <person name="Muzny D."/>
            <person name="Gibbs R."/>
        </authorList>
    </citation>
    <scope>NUCLEOTIDE SEQUENCE</scope>
    <source>
        <strain evidence="2">Sampled in the wild</strain>
    </source>
</reference>
<dbReference type="Proteomes" id="UP000792457">
    <property type="component" value="Unassembled WGS sequence"/>
</dbReference>
<evidence type="ECO:0000313" key="3">
    <source>
        <dbReference type="Proteomes" id="UP000792457"/>
    </source>
</evidence>
<sequence>MRFFESVKTSRSDGLQILCRHSKLRSLSQRCIQGHINAKVPARLYSAPYLTRTIIVTSYRKDVNSPSSSSSNPRPYVSISCWVSRIKLGLRSQVCQFLVNPKNTFTMACQIRLCTFAIIFLFIGGYVTLFGADARSLSGYQCKVCLSGRTGYMPCLHMMTFENRSVAITNTFSQKSGDSLCNLAEIPADIPRCVIHYEDGSKINPKLLGKISHDGNLCSTASLAPKSSFPTLTAE</sequence>
<dbReference type="AlphaFoldDB" id="A0A8K0NW28"/>
<feature type="transmembrane region" description="Helical" evidence="1">
    <location>
        <begin position="111"/>
        <end position="132"/>
    </location>
</feature>
<keyword evidence="1" id="KW-0812">Transmembrane</keyword>
<comment type="caution">
    <text evidence="2">The sequence shown here is derived from an EMBL/GenBank/DDBJ whole genome shotgun (WGS) entry which is preliminary data.</text>
</comment>
<dbReference type="EMBL" id="KZ308173">
    <property type="protein sequence ID" value="KAG8223792.1"/>
    <property type="molecule type" value="Genomic_DNA"/>
</dbReference>